<keyword evidence="2" id="KW-1185">Reference proteome</keyword>
<evidence type="ECO:0008006" key="3">
    <source>
        <dbReference type="Google" id="ProtNLM"/>
    </source>
</evidence>
<dbReference type="RefSeq" id="WP_190919321.1">
    <property type="nucleotide sequence ID" value="NZ_JACXIZ010000027.1"/>
</dbReference>
<protein>
    <recommendedName>
        <fullName evidence="3">IS630 family transposase</fullName>
    </recommendedName>
</protein>
<accession>A0A927GSV7</accession>
<name>A0A927GSV7_9BACL</name>
<gene>
    <name evidence="1" type="ORF">IDH44_15950</name>
</gene>
<dbReference type="AlphaFoldDB" id="A0A927GSV7"/>
<organism evidence="1 2">
    <name type="scientific">Paenibacillus sabuli</name>
    <dbReference type="NCBI Taxonomy" id="2772509"/>
    <lineage>
        <taxon>Bacteria</taxon>
        <taxon>Bacillati</taxon>
        <taxon>Bacillota</taxon>
        <taxon>Bacilli</taxon>
        <taxon>Bacillales</taxon>
        <taxon>Paenibacillaceae</taxon>
        <taxon>Paenibacillus</taxon>
    </lineage>
</organism>
<reference evidence="1" key="1">
    <citation type="submission" date="2020-09" db="EMBL/GenBank/DDBJ databases">
        <title>A novel bacterium of genus Paenibacillus, isolated from South China Sea.</title>
        <authorList>
            <person name="Huang H."/>
            <person name="Mo K."/>
            <person name="Hu Y."/>
        </authorList>
    </citation>
    <scope>NUCLEOTIDE SEQUENCE</scope>
    <source>
        <strain evidence="1">IB182496</strain>
    </source>
</reference>
<evidence type="ECO:0000313" key="2">
    <source>
        <dbReference type="Proteomes" id="UP000621560"/>
    </source>
</evidence>
<dbReference type="EMBL" id="JACXIZ010000027">
    <property type="protein sequence ID" value="MBD2846691.1"/>
    <property type="molecule type" value="Genomic_DNA"/>
</dbReference>
<comment type="caution">
    <text evidence="1">The sequence shown here is derived from an EMBL/GenBank/DDBJ whole genome shotgun (WGS) entry which is preliminary data.</text>
</comment>
<dbReference type="Proteomes" id="UP000621560">
    <property type="component" value="Unassembled WGS sequence"/>
</dbReference>
<evidence type="ECO:0000313" key="1">
    <source>
        <dbReference type="EMBL" id="MBD2846691.1"/>
    </source>
</evidence>
<sequence length="65" mass="7677">MNTGPKKRPLELTDKQREILQRLARRRLTPQYLVKRARVLLESEQGMSNLQISRLIPLDVAAYFR</sequence>
<proteinExistence type="predicted"/>